<keyword evidence="2" id="KW-1133">Transmembrane helix</keyword>
<feature type="region of interest" description="Disordered" evidence="1">
    <location>
        <begin position="1"/>
        <end position="41"/>
    </location>
</feature>
<feature type="transmembrane region" description="Helical" evidence="2">
    <location>
        <begin position="51"/>
        <end position="76"/>
    </location>
</feature>
<accession>A0A5S6QXZ1</accession>
<evidence type="ECO:0000256" key="2">
    <source>
        <dbReference type="SAM" id="Phobius"/>
    </source>
</evidence>
<name>A0A5S6QXZ1_TRIMR</name>
<proteinExistence type="predicted"/>
<dbReference type="WBParaSite" id="TMUE_3000011777.1">
    <property type="protein sequence ID" value="TMUE_3000011777.1"/>
    <property type="gene ID" value="WBGene00301396"/>
</dbReference>
<keyword evidence="2" id="KW-0472">Membrane</keyword>
<reference evidence="4" key="1">
    <citation type="submission" date="2019-12" db="UniProtKB">
        <authorList>
            <consortium name="WormBaseParasite"/>
        </authorList>
    </citation>
    <scope>IDENTIFICATION</scope>
</reference>
<keyword evidence="2" id="KW-0812">Transmembrane</keyword>
<keyword evidence="3" id="KW-1185">Reference proteome</keyword>
<dbReference type="AlphaFoldDB" id="A0A5S6QXZ1"/>
<feature type="compositionally biased region" description="Basic and acidic residues" evidence="1">
    <location>
        <begin position="27"/>
        <end position="41"/>
    </location>
</feature>
<protein>
    <submittedName>
        <fullName evidence="4">Triple QxxK/R motif-containing protein</fullName>
    </submittedName>
</protein>
<evidence type="ECO:0000313" key="4">
    <source>
        <dbReference type="WBParaSite" id="TMUE_3000011777.1"/>
    </source>
</evidence>
<evidence type="ECO:0000256" key="1">
    <source>
        <dbReference type="SAM" id="MobiDB-lite"/>
    </source>
</evidence>
<sequence>MTRRNATHGPTMPIEQYRRKIGQADSKTTHRREQTLTKRKEKVEENKTRSYSFLCRLLIVLIASLSLLYIAMYLCLTYDADWTKQKMAMMMKWMKISHNDL</sequence>
<dbReference type="Proteomes" id="UP000046395">
    <property type="component" value="Unassembled WGS sequence"/>
</dbReference>
<evidence type="ECO:0000313" key="3">
    <source>
        <dbReference type="Proteomes" id="UP000046395"/>
    </source>
</evidence>
<organism evidence="3 4">
    <name type="scientific">Trichuris muris</name>
    <name type="common">Mouse whipworm</name>
    <dbReference type="NCBI Taxonomy" id="70415"/>
    <lineage>
        <taxon>Eukaryota</taxon>
        <taxon>Metazoa</taxon>
        <taxon>Ecdysozoa</taxon>
        <taxon>Nematoda</taxon>
        <taxon>Enoplea</taxon>
        <taxon>Dorylaimia</taxon>
        <taxon>Trichinellida</taxon>
        <taxon>Trichuridae</taxon>
        <taxon>Trichuris</taxon>
    </lineage>
</organism>